<keyword evidence="4" id="KW-1185">Reference proteome</keyword>
<comment type="caution">
    <text evidence="3">The sequence shown here is derived from an EMBL/GenBank/DDBJ whole genome shotgun (WGS) entry which is preliminary data.</text>
</comment>
<dbReference type="Proteomes" id="UP000521872">
    <property type="component" value="Unassembled WGS sequence"/>
</dbReference>
<keyword evidence="1" id="KW-0472">Membrane</keyword>
<keyword evidence="1" id="KW-1133">Transmembrane helix</keyword>
<organism evidence="3 4">
    <name type="scientific">Agrocybe pediades</name>
    <dbReference type="NCBI Taxonomy" id="84607"/>
    <lineage>
        <taxon>Eukaryota</taxon>
        <taxon>Fungi</taxon>
        <taxon>Dikarya</taxon>
        <taxon>Basidiomycota</taxon>
        <taxon>Agaricomycotina</taxon>
        <taxon>Agaricomycetes</taxon>
        <taxon>Agaricomycetidae</taxon>
        <taxon>Agaricales</taxon>
        <taxon>Agaricineae</taxon>
        <taxon>Strophariaceae</taxon>
        <taxon>Agrocybe</taxon>
    </lineage>
</organism>
<feature type="domain" description="DUF6593" evidence="2">
    <location>
        <begin position="20"/>
        <end position="182"/>
    </location>
</feature>
<dbReference type="EMBL" id="JAACJL010000016">
    <property type="protein sequence ID" value="KAF4619673.1"/>
    <property type="molecule type" value="Genomic_DNA"/>
</dbReference>
<name>A0A8H4QYR1_9AGAR</name>
<protein>
    <recommendedName>
        <fullName evidence="2">DUF6593 domain-containing protein</fullName>
    </recommendedName>
</protein>
<gene>
    <name evidence="3" type="ORF">D9613_004697</name>
</gene>
<sequence>MKLSIEESSSLFSGKSRYFLTSDGRIIYKVDANVSIGSRETHIYRSFSSIGNVPPGTTADLVENGESYARIATIEFHQMSPTIFHFAAGRSCSEHELFKGGETPFGYTYHAREFVGPDGQTYVWEISSDKPKIIQLYRMNEEVAVYDRAHLGILNPAGPPTLNIASSVEPMSDLIVITWAFVYALIEQRKRRRRRNMMN</sequence>
<keyword evidence="1" id="KW-0812">Transmembrane</keyword>
<evidence type="ECO:0000313" key="4">
    <source>
        <dbReference type="Proteomes" id="UP000521872"/>
    </source>
</evidence>
<evidence type="ECO:0000256" key="1">
    <source>
        <dbReference type="SAM" id="Phobius"/>
    </source>
</evidence>
<dbReference type="InterPro" id="IPR046528">
    <property type="entry name" value="DUF6593"/>
</dbReference>
<accession>A0A8H4QYR1</accession>
<dbReference type="AlphaFoldDB" id="A0A8H4QYR1"/>
<feature type="transmembrane region" description="Helical" evidence="1">
    <location>
        <begin position="170"/>
        <end position="186"/>
    </location>
</feature>
<evidence type="ECO:0000259" key="2">
    <source>
        <dbReference type="Pfam" id="PF20236"/>
    </source>
</evidence>
<evidence type="ECO:0000313" key="3">
    <source>
        <dbReference type="EMBL" id="KAF4619673.1"/>
    </source>
</evidence>
<proteinExistence type="predicted"/>
<reference evidence="3 4" key="1">
    <citation type="submission" date="2019-12" db="EMBL/GenBank/DDBJ databases">
        <authorList>
            <person name="Floudas D."/>
            <person name="Bentzer J."/>
            <person name="Ahren D."/>
            <person name="Johansson T."/>
            <person name="Persson P."/>
            <person name="Tunlid A."/>
        </authorList>
    </citation>
    <scope>NUCLEOTIDE SEQUENCE [LARGE SCALE GENOMIC DNA]</scope>
    <source>
        <strain evidence="3 4">CBS 102.39</strain>
    </source>
</reference>
<dbReference type="Pfam" id="PF20236">
    <property type="entry name" value="DUF6593"/>
    <property type="match status" value="1"/>
</dbReference>